<dbReference type="PANTHER" id="PTHR36118">
    <property type="entry name" value="ION-TRANSLOCATING OXIDOREDUCTASE COMPLEX SUBUNIT G"/>
    <property type="match status" value="1"/>
</dbReference>
<dbReference type="GO" id="GO:0022900">
    <property type="term" value="P:electron transport chain"/>
    <property type="evidence" value="ECO:0007669"/>
    <property type="project" value="InterPro"/>
</dbReference>
<dbReference type="AlphaFoldDB" id="A0A1E3G2P5"/>
<keyword evidence="6" id="KW-0472">Membrane</keyword>
<comment type="caution">
    <text evidence="8">The sequence shown here is derived from an EMBL/GenBank/DDBJ whole genome shotgun (WGS) entry which is preliminary data.</text>
</comment>
<dbReference type="Pfam" id="PF04205">
    <property type="entry name" value="FMN_bind"/>
    <property type="match status" value="1"/>
</dbReference>
<keyword evidence="6" id="KW-1133">Transmembrane helix</keyword>
<dbReference type="InterPro" id="IPR007329">
    <property type="entry name" value="FMN-bd"/>
</dbReference>
<keyword evidence="6" id="KW-0812">Transmembrane</keyword>
<keyword evidence="3" id="KW-0285">Flavoprotein</keyword>
<dbReference type="InterPro" id="IPR010209">
    <property type="entry name" value="Ion_transpt_RnfG/RsxG"/>
</dbReference>
<dbReference type="GO" id="GO:0009055">
    <property type="term" value="F:electron transfer activity"/>
    <property type="evidence" value="ECO:0007669"/>
    <property type="project" value="InterPro"/>
</dbReference>
<feature type="transmembrane region" description="Helical" evidence="6">
    <location>
        <begin position="6"/>
        <end position="27"/>
    </location>
</feature>
<evidence type="ECO:0000256" key="5">
    <source>
        <dbReference type="ARBA" id="ARBA00022982"/>
    </source>
</evidence>
<keyword evidence="5" id="KW-0249">Electron transport</keyword>
<evidence type="ECO:0000259" key="7">
    <source>
        <dbReference type="Pfam" id="PF04205"/>
    </source>
</evidence>
<dbReference type="RefSeq" id="WP_069292975.1">
    <property type="nucleotide sequence ID" value="NZ_CP140110.1"/>
</dbReference>
<keyword evidence="9" id="KW-1185">Reference proteome</keyword>
<organism evidence="8 9">
    <name type="scientific">Fervidobacterium thailandense</name>
    <dbReference type="NCBI Taxonomy" id="1008305"/>
    <lineage>
        <taxon>Bacteria</taxon>
        <taxon>Thermotogati</taxon>
        <taxon>Thermotogota</taxon>
        <taxon>Thermotogae</taxon>
        <taxon>Thermotogales</taxon>
        <taxon>Fervidobacteriaceae</taxon>
        <taxon>Fervidobacterium</taxon>
    </lineage>
</organism>
<keyword evidence="1" id="KW-0813">Transport</keyword>
<evidence type="ECO:0000256" key="3">
    <source>
        <dbReference type="ARBA" id="ARBA00022630"/>
    </source>
</evidence>
<protein>
    <recommendedName>
        <fullName evidence="7">FMN-binding domain-containing protein</fullName>
    </recommendedName>
</protein>
<feature type="domain" description="FMN-binding" evidence="7">
    <location>
        <begin position="107"/>
        <end position="214"/>
    </location>
</feature>
<evidence type="ECO:0000256" key="1">
    <source>
        <dbReference type="ARBA" id="ARBA00022448"/>
    </source>
</evidence>
<dbReference type="GO" id="GO:0010181">
    <property type="term" value="F:FMN binding"/>
    <property type="evidence" value="ECO:0007669"/>
    <property type="project" value="InterPro"/>
</dbReference>
<dbReference type="STRING" id="1008305.A4H02_04415"/>
<proteinExistence type="predicted"/>
<evidence type="ECO:0000256" key="2">
    <source>
        <dbReference type="ARBA" id="ARBA00022553"/>
    </source>
</evidence>
<reference evidence="9" key="1">
    <citation type="submission" date="2016-04" db="EMBL/GenBank/DDBJ databases">
        <title>The genome sequence project of a novel Fervidobacterium isolate from a hot spring in Thailand.</title>
        <authorList>
            <person name="Gonzalez J.M."/>
            <person name="Cuecas A."/>
            <person name="Kanoksilapatham W."/>
        </authorList>
    </citation>
    <scope>NUCLEOTIDE SEQUENCE [LARGE SCALE GENOMIC DNA]</scope>
    <source>
        <strain evidence="9">FC2004</strain>
    </source>
</reference>
<keyword evidence="4" id="KW-0288">FMN</keyword>
<dbReference type="PANTHER" id="PTHR36118:SF1">
    <property type="entry name" value="ION-TRANSLOCATING OXIDOREDUCTASE COMPLEX SUBUNIT G"/>
    <property type="match status" value="1"/>
</dbReference>
<evidence type="ECO:0000313" key="9">
    <source>
        <dbReference type="Proteomes" id="UP000094570"/>
    </source>
</evidence>
<sequence length="221" mass="25226">MFLKRVIQISVFLIVSTLAVVMIVNYAEEQKFRQAFKAKLDPMLELLTDDSGKLILSERDVVHILEKQLCLQEEKSFGTGNVRLYLPHCEFTVDNRKFYVLLADSKGYGGWIKVMALFNRELDGSVHLWKIKVLEAKDETDGLGKNVLNEDFQSRFYNIPQSGLENGLKLDLEQFPPTFDEEEAKKQGFILVADVMSYATISAKAVANGIQAMYEYLRSLK</sequence>
<dbReference type="OrthoDB" id="45190at2"/>
<name>A0A1E3G2P5_9BACT</name>
<evidence type="ECO:0000256" key="6">
    <source>
        <dbReference type="SAM" id="Phobius"/>
    </source>
</evidence>
<accession>A0A1E3G2P5</accession>
<dbReference type="EMBL" id="LWAF01000005">
    <property type="protein sequence ID" value="ODN30507.1"/>
    <property type="molecule type" value="Genomic_DNA"/>
</dbReference>
<dbReference type="Proteomes" id="UP000094570">
    <property type="component" value="Unassembled WGS sequence"/>
</dbReference>
<evidence type="ECO:0000256" key="4">
    <source>
        <dbReference type="ARBA" id="ARBA00022643"/>
    </source>
</evidence>
<gene>
    <name evidence="8" type="ORF">A4H02_04415</name>
</gene>
<dbReference type="GO" id="GO:0005886">
    <property type="term" value="C:plasma membrane"/>
    <property type="evidence" value="ECO:0007669"/>
    <property type="project" value="InterPro"/>
</dbReference>
<evidence type="ECO:0000313" key="8">
    <source>
        <dbReference type="EMBL" id="ODN30507.1"/>
    </source>
</evidence>
<keyword evidence="2" id="KW-0597">Phosphoprotein</keyword>